<feature type="transmembrane region" description="Helical" evidence="2">
    <location>
        <begin position="86"/>
        <end position="107"/>
    </location>
</feature>
<evidence type="ECO:0000313" key="3">
    <source>
        <dbReference type="EMBL" id="KAG0662960.1"/>
    </source>
</evidence>
<dbReference type="EMBL" id="PUHQ01000023">
    <property type="protein sequence ID" value="KAG0662960.1"/>
    <property type="molecule type" value="Genomic_DNA"/>
</dbReference>
<organism evidence="3 4">
    <name type="scientific">Rhodotorula mucilaginosa</name>
    <name type="common">Yeast</name>
    <name type="synonym">Rhodotorula rubra</name>
    <dbReference type="NCBI Taxonomy" id="5537"/>
    <lineage>
        <taxon>Eukaryota</taxon>
        <taxon>Fungi</taxon>
        <taxon>Dikarya</taxon>
        <taxon>Basidiomycota</taxon>
        <taxon>Pucciniomycotina</taxon>
        <taxon>Microbotryomycetes</taxon>
        <taxon>Sporidiobolales</taxon>
        <taxon>Sporidiobolaceae</taxon>
        <taxon>Rhodotorula</taxon>
    </lineage>
</organism>
<dbReference type="Proteomes" id="UP000777482">
    <property type="component" value="Unassembled WGS sequence"/>
</dbReference>
<gene>
    <name evidence="3" type="ORF">C6P46_003048</name>
</gene>
<reference evidence="3 4" key="1">
    <citation type="submission" date="2020-11" db="EMBL/GenBank/DDBJ databases">
        <title>Kefir isolates.</title>
        <authorList>
            <person name="Marcisauskas S."/>
            <person name="Kim Y."/>
            <person name="Blasche S."/>
        </authorList>
    </citation>
    <scope>NUCLEOTIDE SEQUENCE [LARGE SCALE GENOMIC DNA]</scope>
    <source>
        <strain evidence="3 4">KR</strain>
    </source>
</reference>
<protein>
    <submittedName>
        <fullName evidence="3">Uncharacterized protein</fullName>
    </submittedName>
</protein>
<keyword evidence="2" id="KW-1133">Transmembrane helix</keyword>
<evidence type="ECO:0000313" key="4">
    <source>
        <dbReference type="Proteomes" id="UP000777482"/>
    </source>
</evidence>
<comment type="caution">
    <text evidence="3">The sequence shown here is derived from an EMBL/GenBank/DDBJ whole genome shotgun (WGS) entry which is preliminary data.</text>
</comment>
<dbReference type="PANTHER" id="PTHR28228:SF1">
    <property type="entry name" value="SECRETORY COMPONENT PROTEIN SHR3"/>
    <property type="match status" value="1"/>
</dbReference>
<accession>A0A9P6W3S1</accession>
<evidence type="ECO:0000256" key="2">
    <source>
        <dbReference type="SAM" id="Phobius"/>
    </source>
</evidence>
<dbReference type="AlphaFoldDB" id="A0A9P6W3S1"/>
<dbReference type="GO" id="GO:0005789">
    <property type="term" value="C:endoplasmic reticulum membrane"/>
    <property type="evidence" value="ECO:0007669"/>
    <property type="project" value="TreeGrafter"/>
</dbReference>
<dbReference type="OrthoDB" id="5229808at2759"/>
<keyword evidence="2" id="KW-0812">Transmembrane</keyword>
<keyword evidence="4" id="KW-1185">Reference proteome</keyword>
<dbReference type="Pfam" id="PF08229">
    <property type="entry name" value="SHR3_chaperone"/>
    <property type="match status" value="1"/>
</dbReference>
<name>A0A9P6W3S1_RHOMI</name>
<keyword evidence="2" id="KW-0472">Membrane</keyword>
<dbReference type="InterPro" id="IPR013248">
    <property type="entry name" value="Psh3/Shr3"/>
</dbReference>
<dbReference type="GO" id="GO:0006888">
    <property type="term" value="P:endoplasmic reticulum to Golgi vesicle-mediated transport"/>
    <property type="evidence" value="ECO:0007669"/>
    <property type="project" value="TreeGrafter"/>
</dbReference>
<evidence type="ECO:0000256" key="1">
    <source>
        <dbReference type="SAM" id="MobiDB-lite"/>
    </source>
</evidence>
<sequence>MGFLTSAAIVSSAFLLGTLFTSLLWDATVLYGLTEPITETTIEAVENYYLTWWNGGMAVKMFMHIVVRPPTPPSASEVWARRTESAFYFTGASILALICIAAMYITITLPSIRIIARDPLSKSAFILPGDDFFTRMQGWLAARSTGTLGKRARENADALAQLEPMQWTDRVQHIQVMCAGNTIMMVLLFLIVTLQVSEWYVDETIMKENELEARQEAAAALAASGAAPAAPAAAAATTPAKPAAPVSKEKKKQ</sequence>
<feature type="compositionally biased region" description="Low complexity" evidence="1">
    <location>
        <begin position="231"/>
        <end position="245"/>
    </location>
</feature>
<dbReference type="PANTHER" id="PTHR28228">
    <property type="entry name" value="SECRETORY COMPONENT PROTEIN SHR3"/>
    <property type="match status" value="1"/>
</dbReference>
<feature type="region of interest" description="Disordered" evidence="1">
    <location>
        <begin position="231"/>
        <end position="253"/>
    </location>
</feature>
<dbReference type="GO" id="GO:0051082">
    <property type="term" value="F:unfolded protein binding"/>
    <property type="evidence" value="ECO:0007669"/>
    <property type="project" value="TreeGrafter"/>
</dbReference>
<feature type="transmembrane region" description="Helical" evidence="2">
    <location>
        <begin position="174"/>
        <end position="196"/>
    </location>
</feature>
<feature type="transmembrane region" description="Helical" evidence="2">
    <location>
        <begin position="7"/>
        <end position="25"/>
    </location>
</feature>
<proteinExistence type="predicted"/>
<dbReference type="SMART" id="SM00786">
    <property type="entry name" value="SHR3_chaperone"/>
    <property type="match status" value="1"/>
</dbReference>